<dbReference type="Gene3D" id="2.60.120.10">
    <property type="entry name" value="Jelly Rolls"/>
    <property type="match status" value="1"/>
</dbReference>
<dbReference type="EMBL" id="CAUYUJ010014113">
    <property type="protein sequence ID" value="CAK0837229.1"/>
    <property type="molecule type" value="Genomic_DNA"/>
</dbReference>
<dbReference type="PROSITE" id="PS50042">
    <property type="entry name" value="CNMP_BINDING_3"/>
    <property type="match status" value="1"/>
</dbReference>
<keyword evidence="3" id="KW-1185">Reference proteome</keyword>
<evidence type="ECO:0000259" key="1">
    <source>
        <dbReference type="PROSITE" id="PS50042"/>
    </source>
</evidence>
<dbReference type="InterPro" id="IPR018490">
    <property type="entry name" value="cNMP-bd_dom_sf"/>
</dbReference>
<dbReference type="Pfam" id="PF00027">
    <property type="entry name" value="cNMP_binding"/>
    <property type="match status" value="1"/>
</dbReference>
<protein>
    <recommendedName>
        <fullName evidence="1">Cyclic nucleotide-binding domain-containing protein</fullName>
    </recommendedName>
</protein>
<reference evidence="2" key="1">
    <citation type="submission" date="2023-10" db="EMBL/GenBank/DDBJ databases">
        <authorList>
            <person name="Chen Y."/>
            <person name="Shah S."/>
            <person name="Dougan E. K."/>
            <person name="Thang M."/>
            <person name="Chan C."/>
        </authorList>
    </citation>
    <scope>NUCLEOTIDE SEQUENCE [LARGE SCALE GENOMIC DNA]</scope>
</reference>
<gene>
    <name evidence="2" type="ORF">PCOR1329_LOCUS33486</name>
</gene>
<dbReference type="SUPFAM" id="SSF51206">
    <property type="entry name" value="cAMP-binding domain-like"/>
    <property type="match status" value="1"/>
</dbReference>
<evidence type="ECO:0000313" key="2">
    <source>
        <dbReference type="EMBL" id="CAK0837229.1"/>
    </source>
</evidence>
<proteinExistence type="predicted"/>
<comment type="caution">
    <text evidence="2">The sequence shown here is derived from an EMBL/GenBank/DDBJ whole genome shotgun (WGS) entry which is preliminary data.</text>
</comment>
<organism evidence="2 3">
    <name type="scientific">Prorocentrum cordatum</name>
    <dbReference type="NCBI Taxonomy" id="2364126"/>
    <lineage>
        <taxon>Eukaryota</taxon>
        <taxon>Sar</taxon>
        <taxon>Alveolata</taxon>
        <taxon>Dinophyceae</taxon>
        <taxon>Prorocentrales</taxon>
        <taxon>Prorocentraceae</taxon>
        <taxon>Prorocentrum</taxon>
    </lineage>
</organism>
<name>A0ABN9SXC7_9DINO</name>
<evidence type="ECO:0000313" key="3">
    <source>
        <dbReference type="Proteomes" id="UP001189429"/>
    </source>
</evidence>
<feature type="domain" description="Cyclic nucleotide-binding" evidence="1">
    <location>
        <begin position="70"/>
        <end position="157"/>
    </location>
</feature>
<dbReference type="InterPro" id="IPR000595">
    <property type="entry name" value="cNMP-bd_dom"/>
</dbReference>
<accession>A0ABN9SXC7</accession>
<dbReference type="InterPro" id="IPR014710">
    <property type="entry name" value="RmlC-like_jellyroll"/>
</dbReference>
<sequence>MVLLCALDLALKRTATVTVEATVFAQVLERGPLLEALGRFPEQLLAIRRLAASRIEEQCLAPRSVAGVELFRDAPAEFVDFVDSHTRHWTFFHDDAVLEEGAEGNHLIVLLGGRLQVEKDGKVLASLAQGSVLGELAALGFTERRSATARCIGPCQVSHHQRMMLGDGARVETVKSRSPW</sequence>
<dbReference type="CDD" id="cd00038">
    <property type="entry name" value="CAP_ED"/>
    <property type="match status" value="1"/>
</dbReference>
<dbReference type="Proteomes" id="UP001189429">
    <property type="component" value="Unassembled WGS sequence"/>
</dbReference>